<dbReference type="RefSeq" id="WP_073597902.1">
    <property type="nucleotide sequence ID" value="NZ_MRCB01000001.1"/>
</dbReference>
<dbReference type="Pfam" id="PF00583">
    <property type="entry name" value="Acetyltransf_1"/>
    <property type="match status" value="1"/>
</dbReference>
<dbReference type="OrthoDB" id="515782at2"/>
<sequence>MKEIIYRGANSRDSKIIADYLLMAGDSFFEFILDDLVPGFSAKQLLAQAVASPEGLRSHKNCYVAEHNDKIIGAINIFPVDALKDEDLRLFSGERLAYITDFNEVQDWGSMFLGSIAVDLPHRNQGIGSRLLDWALERARSQGFHRLSLHVWADNAIARRFYLHHGFQEIGGADLLPHPRLKHTDGTILMNRAV</sequence>
<gene>
    <name evidence="3" type="ORF">NIES593_01620</name>
</gene>
<dbReference type="PANTHER" id="PTHR13947">
    <property type="entry name" value="GNAT FAMILY N-ACETYLTRANSFERASE"/>
    <property type="match status" value="1"/>
</dbReference>
<dbReference type="InterPro" id="IPR016181">
    <property type="entry name" value="Acyl_CoA_acyltransferase"/>
</dbReference>
<proteinExistence type="predicted"/>
<keyword evidence="4" id="KW-1185">Reference proteome</keyword>
<dbReference type="PROSITE" id="PS51186">
    <property type="entry name" value="GNAT"/>
    <property type="match status" value="1"/>
</dbReference>
<name>A0A1U7HT66_9CYAN</name>
<keyword evidence="1" id="KW-0808">Transferase</keyword>
<dbReference type="CDD" id="cd04301">
    <property type="entry name" value="NAT_SF"/>
    <property type="match status" value="1"/>
</dbReference>
<dbReference type="STRING" id="1921803.NIES593_01620"/>
<accession>A0A1U7HT66</accession>
<dbReference type="InterPro" id="IPR050769">
    <property type="entry name" value="NAT_camello-type"/>
</dbReference>
<dbReference type="AlphaFoldDB" id="A0A1U7HT66"/>
<evidence type="ECO:0000256" key="1">
    <source>
        <dbReference type="ARBA" id="ARBA00022679"/>
    </source>
</evidence>
<evidence type="ECO:0000259" key="2">
    <source>
        <dbReference type="PROSITE" id="PS51186"/>
    </source>
</evidence>
<dbReference type="EMBL" id="MRCB01000001">
    <property type="protein sequence ID" value="OKH26771.1"/>
    <property type="molecule type" value="Genomic_DNA"/>
</dbReference>
<dbReference type="Proteomes" id="UP000186868">
    <property type="component" value="Unassembled WGS sequence"/>
</dbReference>
<dbReference type="GO" id="GO:0008080">
    <property type="term" value="F:N-acetyltransferase activity"/>
    <property type="evidence" value="ECO:0007669"/>
    <property type="project" value="InterPro"/>
</dbReference>
<dbReference type="PANTHER" id="PTHR13947:SF37">
    <property type="entry name" value="LD18367P"/>
    <property type="match status" value="1"/>
</dbReference>
<dbReference type="Gene3D" id="3.40.630.30">
    <property type="match status" value="1"/>
</dbReference>
<comment type="caution">
    <text evidence="3">The sequence shown here is derived from an EMBL/GenBank/DDBJ whole genome shotgun (WGS) entry which is preliminary data.</text>
</comment>
<evidence type="ECO:0000313" key="3">
    <source>
        <dbReference type="EMBL" id="OKH26771.1"/>
    </source>
</evidence>
<feature type="domain" description="N-acetyltransferase" evidence="2">
    <location>
        <begin position="15"/>
        <end position="194"/>
    </location>
</feature>
<reference evidence="3 4" key="1">
    <citation type="submission" date="2016-11" db="EMBL/GenBank/DDBJ databases">
        <title>Draft Genome Sequences of Nine Cyanobacterial Strains from Diverse Habitats.</title>
        <authorList>
            <person name="Zhu T."/>
            <person name="Hou S."/>
            <person name="Lu X."/>
            <person name="Hess W.R."/>
        </authorList>
    </citation>
    <scope>NUCLEOTIDE SEQUENCE [LARGE SCALE GENOMIC DNA]</scope>
    <source>
        <strain evidence="3 4">NIES-593</strain>
    </source>
</reference>
<dbReference type="InterPro" id="IPR000182">
    <property type="entry name" value="GNAT_dom"/>
</dbReference>
<dbReference type="SUPFAM" id="SSF55729">
    <property type="entry name" value="Acyl-CoA N-acyltransferases (Nat)"/>
    <property type="match status" value="1"/>
</dbReference>
<protein>
    <recommendedName>
        <fullName evidence="2">N-acetyltransferase domain-containing protein</fullName>
    </recommendedName>
</protein>
<organism evidence="3 4">
    <name type="scientific">Hydrococcus rivularis NIES-593</name>
    <dbReference type="NCBI Taxonomy" id="1921803"/>
    <lineage>
        <taxon>Bacteria</taxon>
        <taxon>Bacillati</taxon>
        <taxon>Cyanobacteriota</taxon>
        <taxon>Cyanophyceae</taxon>
        <taxon>Pleurocapsales</taxon>
        <taxon>Hydrococcaceae</taxon>
        <taxon>Hydrococcus</taxon>
    </lineage>
</organism>
<evidence type="ECO:0000313" key="4">
    <source>
        <dbReference type="Proteomes" id="UP000186868"/>
    </source>
</evidence>